<protein>
    <recommendedName>
        <fullName evidence="2">RING-type E3 ubiquitin transferase</fullName>
        <ecNumber evidence="2">2.3.2.27</ecNumber>
    </recommendedName>
</protein>
<evidence type="ECO:0000313" key="11">
    <source>
        <dbReference type="Ensembl" id="ENSCCRP00020086016.1"/>
    </source>
</evidence>
<keyword evidence="6" id="KW-0862">Zinc</keyword>
<sequence>MASPQMKERLSGVVLNTVSKGASPESKCPICLDHFKNISYLDVCLHKFCFCCIHEWLYTPHQLLQKCTGSLSFSIA</sequence>
<evidence type="ECO:0000256" key="1">
    <source>
        <dbReference type="ARBA" id="ARBA00000900"/>
    </source>
</evidence>
<dbReference type="GO" id="GO:0008270">
    <property type="term" value="F:zinc ion binding"/>
    <property type="evidence" value="ECO:0007669"/>
    <property type="project" value="UniProtKB-KW"/>
</dbReference>
<dbReference type="Ensembl" id="ENSCCRT00020094116.1">
    <property type="protein sequence ID" value="ENSCCRP00020086016.1"/>
    <property type="gene ID" value="ENSCCRG00020039598.1"/>
</dbReference>
<accession>A0A8C2IZQ5</accession>
<name>A0A8C2IZQ5_CYPCA</name>
<evidence type="ECO:0000256" key="5">
    <source>
        <dbReference type="ARBA" id="ARBA00022771"/>
    </source>
</evidence>
<dbReference type="EC" id="2.3.2.27" evidence="2"/>
<evidence type="ECO:0000259" key="10">
    <source>
        <dbReference type="PROSITE" id="PS50089"/>
    </source>
</evidence>
<keyword evidence="5 9" id="KW-0863">Zinc-finger</keyword>
<evidence type="ECO:0000256" key="7">
    <source>
        <dbReference type="ARBA" id="ARBA00023015"/>
    </source>
</evidence>
<dbReference type="SUPFAM" id="SSF57850">
    <property type="entry name" value="RING/U-box"/>
    <property type="match status" value="1"/>
</dbReference>
<feature type="domain" description="RING-type" evidence="10">
    <location>
        <begin position="28"/>
        <end position="67"/>
    </location>
</feature>
<dbReference type="PANTHER" id="PTHR46077:SF1">
    <property type="entry name" value="TOP1 BINDING ARGININE_SERINE RICH PROTEIN, E3 UBIQUITIN LIGASE"/>
    <property type="match status" value="1"/>
</dbReference>
<dbReference type="InterPro" id="IPR001841">
    <property type="entry name" value="Znf_RING"/>
</dbReference>
<dbReference type="PROSITE" id="PS00518">
    <property type="entry name" value="ZF_RING_1"/>
    <property type="match status" value="1"/>
</dbReference>
<dbReference type="GO" id="GO:0000209">
    <property type="term" value="P:protein polyubiquitination"/>
    <property type="evidence" value="ECO:0007669"/>
    <property type="project" value="TreeGrafter"/>
</dbReference>
<evidence type="ECO:0000256" key="4">
    <source>
        <dbReference type="ARBA" id="ARBA00022723"/>
    </source>
</evidence>
<dbReference type="AlphaFoldDB" id="A0A8C2IZQ5"/>
<evidence type="ECO:0000313" key="12">
    <source>
        <dbReference type="Proteomes" id="UP000694701"/>
    </source>
</evidence>
<proteinExistence type="predicted"/>
<keyword evidence="3" id="KW-0808">Transferase</keyword>
<dbReference type="InterPro" id="IPR017907">
    <property type="entry name" value="Znf_RING_CS"/>
</dbReference>
<keyword evidence="4" id="KW-0479">Metal-binding</keyword>
<reference evidence="11" key="1">
    <citation type="submission" date="2025-08" db="UniProtKB">
        <authorList>
            <consortium name="Ensembl"/>
        </authorList>
    </citation>
    <scope>IDENTIFICATION</scope>
</reference>
<keyword evidence="7" id="KW-0805">Transcription regulation</keyword>
<dbReference type="GO" id="GO:0006513">
    <property type="term" value="P:protein monoubiquitination"/>
    <property type="evidence" value="ECO:0007669"/>
    <property type="project" value="TreeGrafter"/>
</dbReference>
<dbReference type="Gene3D" id="3.30.40.10">
    <property type="entry name" value="Zinc/RING finger domain, C3HC4 (zinc finger)"/>
    <property type="match status" value="1"/>
</dbReference>
<evidence type="ECO:0000256" key="6">
    <source>
        <dbReference type="ARBA" id="ARBA00022833"/>
    </source>
</evidence>
<dbReference type="PANTHER" id="PTHR46077">
    <property type="entry name" value="E3 UBIQUITIN-PROTEIN LIGASE TOPORS"/>
    <property type="match status" value="1"/>
</dbReference>
<dbReference type="Proteomes" id="UP000694701">
    <property type="component" value="Unplaced"/>
</dbReference>
<evidence type="ECO:0000256" key="2">
    <source>
        <dbReference type="ARBA" id="ARBA00012483"/>
    </source>
</evidence>
<keyword evidence="8" id="KW-0804">Transcription</keyword>
<dbReference type="InterPro" id="IPR013083">
    <property type="entry name" value="Znf_RING/FYVE/PHD"/>
</dbReference>
<comment type="catalytic activity">
    <reaction evidence="1">
        <text>S-ubiquitinyl-[E2 ubiquitin-conjugating enzyme]-L-cysteine + [acceptor protein]-L-lysine = [E2 ubiquitin-conjugating enzyme]-L-cysteine + N(6)-ubiquitinyl-[acceptor protein]-L-lysine.</text>
        <dbReference type="EC" id="2.3.2.27"/>
    </reaction>
</comment>
<evidence type="ECO:0000256" key="9">
    <source>
        <dbReference type="PROSITE-ProRule" id="PRU00175"/>
    </source>
</evidence>
<dbReference type="Pfam" id="PF00097">
    <property type="entry name" value="zf-C3HC4"/>
    <property type="match status" value="1"/>
</dbReference>
<organism evidence="11 12">
    <name type="scientific">Cyprinus carpio</name>
    <name type="common">Common carp</name>
    <dbReference type="NCBI Taxonomy" id="7962"/>
    <lineage>
        <taxon>Eukaryota</taxon>
        <taxon>Metazoa</taxon>
        <taxon>Chordata</taxon>
        <taxon>Craniata</taxon>
        <taxon>Vertebrata</taxon>
        <taxon>Euteleostomi</taxon>
        <taxon>Actinopterygii</taxon>
        <taxon>Neopterygii</taxon>
        <taxon>Teleostei</taxon>
        <taxon>Ostariophysi</taxon>
        <taxon>Cypriniformes</taxon>
        <taxon>Cyprinidae</taxon>
        <taxon>Cyprininae</taxon>
        <taxon>Cyprinus</taxon>
    </lineage>
</organism>
<dbReference type="PROSITE" id="PS50089">
    <property type="entry name" value="ZF_RING_2"/>
    <property type="match status" value="1"/>
</dbReference>
<evidence type="ECO:0000256" key="3">
    <source>
        <dbReference type="ARBA" id="ARBA00022679"/>
    </source>
</evidence>
<evidence type="ECO:0000256" key="8">
    <source>
        <dbReference type="ARBA" id="ARBA00023163"/>
    </source>
</evidence>
<dbReference type="InterPro" id="IPR018957">
    <property type="entry name" value="Znf_C3HC4_RING-type"/>
</dbReference>
<dbReference type="GO" id="GO:0061630">
    <property type="term" value="F:ubiquitin protein ligase activity"/>
    <property type="evidence" value="ECO:0007669"/>
    <property type="project" value="UniProtKB-EC"/>
</dbReference>